<reference evidence="2 3" key="1">
    <citation type="submission" date="2016-03" db="EMBL/GenBank/DDBJ databases">
        <title>Genome sequence of Nesiotobacter sp. nov., a moderately halophilic alphaproteobacterium isolated from the Yellow Sea, China.</title>
        <authorList>
            <person name="Zhang G."/>
            <person name="Zhang R."/>
        </authorList>
    </citation>
    <scope>NUCLEOTIDE SEQUENCE [LARGE SCALE GENOMIC DNA]</scope>
    <source>
        <strain evidence="2 3">WB1-6</strain>
    </source>
</reference>
<dbReference type="AlphaFoldDB" id="A0A1U7JIM1"/>
<feature type="region of interest" description="Disordered" evidence="1">
    <location>
        <begin position="135"/>
        <end position="157"/>
    </location>
</feature>
<evidence type="ECO:0000313" key="2">
    <source>
        <dbReference type="EMBL" id="OKL44501.1"/>
    </source>
</evidence>
<dbReference type="EMBL" id="LVVZ01000014">
    <property type="protein sequence ID" value="OKL44501.1"/>
    <property type="molecule type" value="Genomic_DNA"/>
</dbReference>
<gene>
    <name evidence="2" type="ORF">A3843_08935</name>
</gene>
<keyword evidence="3" id="KW-1185">Reference proteome</keyword>
<comment type="caution">
    <text evidence="2">The sequence shown here is derived from an EMBL/GenBank/DDBJ whole genome shotgun (WGS) entry which is preliminary data.</text>
</comment>
<evidence type="ECO:0000313" key="3">
    <source>
        <dbReference type="Proteomes" id="UP000185783"/>
    </source>
</evidence>
<feature type="compositionally biased region" description="Basic and acidic residues" evidence="1">
    <location>
        <begin position="138"/>
        <end position="148"/>
    </location>
</feature>
<name>A0A1U7JIM1_9HYPH</name>
<evidence type="ECO:0000256" key="1">
    <source>
        <dbReference type="SAM" id="MobiDB-lite"/>
    </source>
</evidence>
<sequence length="157" mass="17470">MGVSESTTKKMKRTMHFKTLLSAVVVAIGLALPAGGTEVPVIWGDKQEILHVVDELKLADDKRMLVHAILEDARVTARRIYQDVGAELGQPTTLLQRVQTAPRLADLERDTMDDLASVLTEEEMGEVRRSALLVHSRNQQEKSRRDQETTAAAYHAL</sequence>
<proteinExistence type="predicted"/>
<protein>
    <submittedName>
        <fullName evidence="2">Uncharacterized protein</fullName>
    </submittedName>
</protein>
<organism evidence="2 3">
    <name type="scientific">Pseudovibrio exalbescens</name>
    <dbReference type="NCBI Taxonomy" id="197461"/>
    <lineage>
        <taxon>Bacteria</taxon>
        <taxon>Pseudomonadati</taxon>
        <taxon>Pseudomonadota</taxon>
        <taxon>Alphaproteobacteria</taxon>
        <taxon>Hyphomicrobiales</taxon>
        <taxon>Stappiaceae</taxon>
        <taxon>Pseudovibrio</taxon>
    </lineage>
</organism>
<accession>A0A1U7JIM1</accession>
<dbReference type="Proteomes" id="UP000185783">
    <property type="component" value="Unassembled WGS sequence"/>
</dbReference>